<evidence type="ECO:0000256" key="2">
    <source>
        <dbReference type="ARBA" id="ARBA00022692"/>
    </source>
</evidence>
<organism evidence="6 7">
    <name type="scientific">Aerophobetes bacterium</name>
    <dbReference type="NCBI Taxonomy" id="2030807"/>
    <lineage>
        <taxon>Bacteria</taxon>
        <taxon>Candidatus Aerophobota</taxon>
    </lineage>
</organism>
<evidence type="ECO:0000256" key="1">
    <source>
        <dbReference type="ARBA" id="ARBA00004127"/>
    </source>
</evidence>
<keyword evidence="3 5" id="KW-1133">Transmembrane helix</keyword>
<evidence type="ECO:0000256" key="4">
    <source>
        <dbReference type="ARBA" id="ARBA00023136"/>
    </source>
</evidence>
<proteinExistence type="predicted"/>
<sequence>MKHSLKTGFSFGLTSGIITTLGLIVGLHSGTHSRLVIIGGILTIAIADAFSDALGIHISEESENKHTTIEIWESTLSTFVAKFLFAMTFVIPILFLSLTTAIIVSVVWGLSLLGIFSFYIAKEQKVKPWKVIMEHLFIALAVVGITHYVGDWIGSTFG</sequence>
<dbReference type="CDD" id="cd01059">
    <property type="entry name" value="CCC1_like"/>
    <property type="match status" value="1"/>
</dbReference>
<feature type="transmembrane region" description="Helical" evidence="5">
    <location>
        <begin position="132"/>
        <end position="150"/>
    </location>
</feature>
<dbReference type="GO" id="GO:0005384">
    <property type="term" value="F:manganese ion transmembrane transporter activity"/>
    <property type="evidence" value="ECO:0007669"/>
    <property type="project" value="InterPro"/>
</dbReference>
<feature type="transmembrane region" description="Helical" evidence="5">
    <location>
        <begin position="35"/>
        <end position="55"/>
    </location>
</feature>
<evidence type="ECO:0000313" key="6">
    <source>
        <dbReference type="EMBL" id="RLE09271.1"/>
    </source>
</evidence>
<comment type="caution">
    <text evidence="6">The sequence shown here is derived from an EMBL/GenBank/DDBJ whole genome shotgun (WGS) entry which is preliminary data.</text>
</comment>
<name>A0A497E5J6_UNCAE</name>
<keyword evidence="4 5" id="KW-0472">Membrane</keyword>
<feature type="transmembrane region" description="Helical" evidence="5">
    <location>
        <begin position="7"/>
        <end position="29"/>
    </location>
</feature>
<dbReference type="Pfam" id="PF01988">
    <property type="entry name" value="VIT1"/>
    <property type="match status" value="1"/>
</dbReference>
<keyword evidence="2 5" id="KW-0812">Transmembrane</keyword>
<comment type="subcellular location">
    <subcellularLocation>
        <location evidence="1">Endomembrane system</location>
        <topology evidence="1">Multi-pass membrane protein</topology>
    </subcellularLocation>
</comment>
<dbReference type="InterPro" id="IPR008217">
    <property type="entry name" value="Ccc1_fam"/>
</dbReference>
<reference evidence="6 7" key="1">
    <citation type="submission" date="2018-06" db="EMBL/GenBank/DDBJ databases">
        <title>Extensive metabolic versatility and redundancy in microbially diverse, dynamic hydrothermal sediments.</title>
        <authorList>
            <person name="Dombrowski N."/>
            <person name="Teske A."/>
            <person name="Baker B.J."/>
        </authorList>
    </citation>
    <scope>NUCLEOTIDE SEQUENCE [LARGE SCALE GENOMIC DNA]</scope>
    <source>
        <strain evidence="6">B47_G16</strain>
    </source>
</reference>
<evidence type="ECO:0008006" key="8">
    <source>
        <dbReference type="Google" id="ProtNLM"/>
    </source>
</evidence>
<feature type="transmembrane region" description="Helical" evidence="5">
    <location>
        <begin position="101"/>
        <end position="120"/>
    </location>
</feature>
<dbReference type="AlphaFoldDB" id="A0A497E5J6"/>
<evidence type="ECO:0000313" key="7">
    <source>
        <dbReference type="Proteomes" id="UP000279422"/>
    </source>
</evidence>
<accession>A0A497E5J6</accession>
<dbReference type="GO" id="GO:0030026">
    <property type="term" value="P:intracellular manganese ion homeostasis"/>
    <property type="evidence" value="ECO:0007669"/>
    <property type="project" value="InterPro"/>
</dbReference>
<gene>
    <name evidence="6" type="ORF">DRJ00_04580</name>
</gene>
<evidence type="ECO:0000256" key="5">
    <source>
        <dbReference type="SAM" id="Phobius"/>
    </source>
</evidence>
<protein>
    <recommendedName>
        <fullName evidence="8">VIT family protein</fullName>
    </recommendedName>
</protein>
<feature type="transmembrane region" description="Helical" evidence="5">
    <location>
        <begin position="76"/>
        <end position="95"/>
    </location>
</feature>
<evidence type="ECO:0000256" key="3">
    <source>
        <dbReference type="ARBA" id="ARBA00022989"/>
    </source>
</evidence>
<dbReference type="EMBL" id="QMPZ01000053">
    <property type="protein sequence ID" value="RLE09271.1"/>
    <property type="molecule type" value="Genomic_DNA"/>
</dbReference>
<dbReference type="GO" id="GO:0012505">
    <property type="term" value="C:endomembrane system"/>
    <property type="evidence" value="ECO:0007669"/>
    <property type="project" value="UniProtKB-SubCell"/>
</dbReference>
<dbReference type="Proteomes" id="UP000279422">
    <property type="component" value="Unassembled WGS sequence"/>
</dbReference>